<feature type="domain" description="Polymerase nucleotidyl transferase" evidence="1">
    <location>
        <begin position="25"/>
        <end position="97"/>
    </location>
</feature>
<dbReference type="Pfam" id="PF01909">
    <property type="entry name" value="NTP_transf_2"/>
    <property type="match status" value="1"/>
</dbReference>
<reference evidence="2" key="2">
    <citation type="submission" date="2021-08" db="EMBL/GenBank/DDBJ databases">
        <authorList>
            <person name="Tani A."/>
            <person name="Ola A."/>
            <person name="Ogura Y."/>
            <person name="Katsura K."/>
            <person name="Hayashi T."/>
        </authorList>
    </citation>
    <scope>NUCLEOTIDE SEQUENCE</scope>
    <source>
        <strain evidence="2">DSM 16372</strain>
    </source>
</reference>
<dbReference type="InterPro" id="IPR043519">
    <property type="entry name" value="NT_sf"/>
</dbReference>
<evidence type="ECO:0000259" key="1">
    <source>
        <dbReference type="Pfam" id="PF01909"/>
    </source>
</evidence>
<protein>
    <recommendedName>
        <fullName evidence="1">Polymerase nucleotidyl transferase domain-containing protein</fullName>
    </recommendedName>
</protein>
<name>A0AAV4ZNX3_9HYPH</name>
<evidence type="ECO:0000313" key="3">
    <source>
        <dbReference type="Proteomes" id="UP001055247"/>
    </source>
</evidence>
<proteinExistence type="predicted"/>
<organism evidence="2 3">
    <name type="scientific">Methylobacterium hispanicum</name>
    <dbReference type="NCBI Taxonomy" id="270350"/>
    <lineage>
        <taxon>Bacteria</taxon>
        <taxon>Pseudomonadati</taxon>
        <taxon>Pseudomonadota</taxon>
        <taxon>Alphaproteobacteria</taxon>
        <taxon>Hyphomicrobiales</taxon>
        <taxon>Methylobacteriaceae</taxon>
        <taxon>Methylobacterium</taxon>
    </lineage>
</organism>
<dbReference type="CDD" id="cd05403">
    <property type="entry name" value="NT_KNTase_like"/>
    <property type="match status" value="1"/>
</dbReference>
<gene>
    <name evidence="2" type="ORF">BHAOGJBA_3154</name>
</gene>
<dbReference type="AlphaFoldDB" id="A0AAV4ZNX3"/>
<dbReference type="InterPro" id="IPR002934">
    <property type="entry name" value="Polymerase_NTP_transf_dom"/>
</dbReference>
<sequence length="121" mass="13500">MARMTRFAEVAAVRGAERHRRARGLAERCLEALGVLGYRAALIGSLATDRFRLHSDIDILVESRVDPAERAEVERVVAGIIRGAGIPYDLIFACDLTQEQREAFEHDRVVASRLREARAEA</sequence>
<accession>A0AAV4ZNX3</accession>
<evidence type="ECO:0000313" key="2">
    <source>
        <dbReference type="EMBL" id="GJD89624.1"/>
    </source>
</evidence>
<comment type="caution">
    <text evidence="2">The sequence shown here is derived from an EMBL/GenBank/DDBJ whole genome shotgun (WGS) entry which is preliminary data.</text>
</comment>
<dbReference type="SUPFAM" id="SSF81301">
    <property type="entry name" value="Nucleotidyltransferase"/>
    <property type="match status" value="1"/>
</dbReference>
<dbReference type="EMBL" id="BPQO01000013">
    <property type="protein sequence ID" value="GJD89624.1"/>
    <property type="molecule type" value="Genomic_DNA"/>
</dbReference>
<dbReference type="RefSeq" id="WP_066925884.1">
    <property type="nucleotide sequence ID" value="NZ_BPQO01000013.1"/>
</dbReference>
<dbReference type="GO" id="GO:0016779">
    <property type="term" value="F:nucleotidyltransferase activity"/>
    <property type="evidence" value="ECO:0007669"/>
    <property type="project" value="InterPro"/>
</dbReference>
<dbReference type="Gene3D" id="3.30.460.10">
    <property type="entry name" value="Beta Polymerase, domain 2"/>
    <property type="match status" value="1"/>
</dbReference>
<reference evidence="2" key="1">
    <citation type="journal article" date="2016" name="Front. Microbiol.">
        <title>Genome Sequence of the Piezophilic, Mesophilic Sulfate-Reducing Bacterium Desulfovibrio indicus J2T.</title>
        <authorList>
            <person name="Cao J."/>
            <person name="Maignien L."/>
            <person name="Shao Z."/>
            <person name="Alain K."/>
            <person name="Jebbar M."/>
        </authorList>
    </citation>
    <scope>NUCLEOTIDE SEQUENCE</scope>
    <source>
        <strain evidence="2">DSM 16372</strain>
    </source>
</reference>
<dbReference type="Proteomes" id="UP001055247">
    <property type="component" value="Unassembled WGS sequence"/>
</dbReference>
<keyword evidence="3" id="KW-1185">Reference proteome</keyword>